<evidence type="ECO:0000313" key="5">
    <source>
        <dbReference type="EMBL" id="QJE96362.1"/>
    </source>
</evidence>
<keyword evidence="6" id="KW-1185">Reference proteome</keyword>
<dbReference type="PANTHER" id="PTHR15337">
    <property type="entry name" value="ANTERIOR GRADIENT PROTEIN-RELATED"/>
    <property type="match status" value="1"/>
</dbReference>
<feature type="chain" id="PRO_5032780549" evidence="3">
    <location>
        <begin position="23"/>
        <end position="325"/>
    </location>
</feature>
<dbReference type="InterPro" id="IPR036249">
    <property type="entry name" value="Thioredoxin-like_sf"/>
</dbReference>
<evidence type="ECO:0000259" key="4">
    <source>
        <dbReference type="PROSITE" id="PS51352"/>
    </source>
</evidence>
<dbReference type="PROSITE" id="PS51352">
    <property type="entry name" value="THIOREDOXIN_2"/>
    <property type="match status" value="1"/>
</dbReference>
<dbReference type="Pfam" id="PF13899">
    <property type="entry name" value="Thioredoxin_7"/>
    <property type="match status" value="1"/>
</dbReference>
<keyword evidence="1 3" id="KW-0732">Signal</keyword>
<dbReference type="KEGG" id="luo:HHL09_11390"/>
<dbReference type="PANTHER" id="PTHR15337:SF11">
    <property type="entry name" value="THIOREDOXIN DOMAIN-CONTAINING PROTEIN"/>
    <property type="match status" value="1"/>
</dbReference>
<gene>
    <name evidence="5" type="ORF">HHL09_11390</name>
</gene>
<reference evidence="5 6" key="1">
    <citation type="submission" date="2020-04" db="EMBL/GenBank/DDBJ databases">
        <title>Luteolibacter sp. G-1-1-1 isolated from soil.</title>
        <authorList>
            <person name="Dahal R.H."/>
        </authorList>
    </citation>
    <scope>NUCLEOTIDE SEQUENCE [LARGE SCALE GENOMIC DNA]</scope>
    <source>
        <strain evidence="5 6">G-1-1-1</strain>
    </source>
</reference>
<dbReference type="AlphaFoldDB" id="A0A858RHQ3"/>
<feature type="signal peptide" evidence="3">
    <location>
        <begin position="1"/>
        <end position="22"/>
    </location>
</feature>
<evidence type="ECO:0000256" key="2">
    <source>
        <dbReference type="SAM" id="MobiDB-lite"/>
    </source>
</evidence>
<accession>A0A858RHQ3</accession>
<dbReference type="InterPro" id="IPR013766">
    <property type="entry name" value="Thioredoxin_domain"/>
</dbReference>
<protein>
    <submittedName>
        <fullName evidence="5">Thioredoxin family protein</fullName>
    </submittedName>
</protein>
<organism evidence="5 6">
    <name type="scientific">Luteolibacter luteus</name>
    <dbReference type="NCBI Taxonomy" id="2728835"/>
    <lineage>
        <taxon>Bacteria</taxon>
        <taxon>Pseudomonadati</taxon>
        <taxon>Verrucomicrobiota</taxon>
        <taxon>Verrucomicrobiia</taxon>
        <taxon>Verrucomicrobiales</taxon>
        <taxon>Verrucomicrobiaceae</taxon>
        <taxon>Luteolibacter</taxon>
    </lineage>
</organism>
<dbReference type="EMBL" id="CP051774">
    <property type="protein sequence ID" value="QJE96362.1"/>
    <property type="molecule type" value="Genomic_DNA"/>
</dbReference>
<dbReference type="Proteomes" id="UP000501812">
    <property type="component" value="Chromosome"/>
</dbReference>
<proteinExistence type="predicted"/>
<feature type="compositionally biased region" description="Basic and acidic residues" evidence="2">
    <location>
        <begin position="295"/>
        <end position="325"/>
    </location>
</feature>
<feature type="region of interest" description="Disordered" evidence="2">
    <location>
        <begin position="285"/>
        <end position="325"/>
    </location>
</feature>
<dbReference type="SUPFAM" id="SSF52833">
    <property type="entry name" value="Thioredoxin-like"/>
    <property type="match status" value="1"/>
</dbReference>
<name>A0A858RHQ3_9BACT</name>
<dbReference type="Gene3D" id="3.40.30.10">
    <property type="entry name" value="Glutaredoxin"/>
    <property type="match status" value="1"/>
</dbReference>
<evidence type="ECO:0000313" key="6">
    <source>
        <dbReference type="Proteomes" id="UP000501812"/>
    </source>
</evidence>
<dbReference type="RefSeq" id="WP_169454763.1">
    <property type="nucleotide sequence ID" value="NZ_CP051774.1"/>
</dbReference>
<sequence length="325" mass="35469">MKATHLFAAAFAASLGFTSAFAGGEGWTHDFAAAKKQAADEKKDLLMDFTGSDWCGWCIKLNDEVFKHEPFKAGVKDKFVLVELDYPQDKSKLSEETIKQNDELQEKYAIQGFPTILLCDASGKPFARTGYQEGGPEKYVAHLDELRGKKDARDKALAEAAKAEGTAKAKALISALEGMELEDAVAANFYPEVIEQIKAADPKDETGFSKKIEEKQKFAKWESELQGFAEKQDMEGALAFVEKSAADFTGESKQKILATKAGILAQSGKFDDSLKALAEAKAAAPDSEIAPQLDNFKERIEEMKAGAADEKAGADEEKKDEAKEE</sequence>
<evidence type="ECO:0000256" key="1">
    <source>
        <dbReference type="ARBA" id="ARBA00022729"/>
    </source>
</evidence>
<evidence type="ECO:0000256" key="3">
    <source>
        <dbReference type="SAM" id="SignalP"/>
    </source>
</evidence>
<dbReference type="InterPro" id="IPR051099">
    <property type="entry name" value="AGR/TXD"/>
</dbReference>
<feature type="domain" description="Thioredoxin" evidence="4">
    <location>
        <begin position="6"/>
        <end position="148"/>
    </location>
</feature>